<proteinExistence type="predicted"/>
<organism evidence="3 4">
    <name type="scientific">Granulicella sibirica</name>
    <dbReference type="NCBI Taxonomy" id="2479048"/>
    <lineage>
        <taxon>Bacteria</taxon>
        <taxon>Pseudomonadati</taxon>
        <taxon>Acidobacteriota</taxon>
        <taxon>Terriglobia</taxon>
        <taxon>Terriglobales</taxon>
        <taxon>Acidobacteriaceae</taxon>
        <taxon>Granulicella</taxon>
    </lineage>
</organism>
<gene>
    <name evidence="3" type="ORF">GRAN_3349</name>
</gene>
<dbReference type="InterPro" id="IPR036237">
    <property type="entry name" value="Xyl_isomerase-like_sf"/>
</dbReference>
<dbReference type="InterPro" id="IPR050312">
    <property type="entry name" value="IolE/XylAMocC-like"/>
</dbReference>
<dbReference type="SUPFAM" id="SSF51658">
    <property type="entry name" value="Xylose isomerase-like"/>
    <property type="match status" value="1"/>
</dbReference>
<comment type="caution">
    <text evidence="3">The sequence shown here is derived from an EMBL/GenBank/DDBJ whole genome shotgun (WGS) entry which is preliminary data.</text>
</comment>
<keyword evidence="4" id="KW-1185">Reference proteome</keyword>
<dbReference type="EMBL" id="RDSM01000002">
    <property type="protein sequence ID" value="RXH56492.1"/>
    <property type="molecule type" value="Genomic_DNA"/>
</dbReference>
<dbReference type="Pfam" id="PF01261">
    <property type="entry name" value="AP_endonuc_2"/>
    <property type="match status" value="1"/>
</dbReference>
<dbReference type="Gene3D" id="3.20.20.150">
    <property type="entry name" value="Divalent-metal-dependent TIM barrel enzymes"/>
    <property type="match status" value="1"/>
</dbReference>
<protein>
    <submittedName>
        <fullName evidence="3">Xylose isomerase-like TIM barrel</fullName>
    </submittedName>
</protein>
<name>A0A4Q0T152_9BACT</name>
<dbReference type="RefSeq" id="WP_128913942.1">
    <property type="nucleotide sequence ID" value="NZ_RDSM01000002.1"/>
</dbReference>
<reference evidence="4" key="2">
    <citation type="submission" date="2019-02" db="EMBL/GenBank/DDBJ databases">
        <title>Granulicella sibirica sp. nov., a psychrotolerant acidobacterium isolated from an organic soil layer in forested tundra, West Siberia.</title>
        <authorList>
            <person name="Oshkin I.Y."/>
            <person name="Kulichevskaya I.S."/>
            <person name="Rijpstra W.I.C."/>
            <person name="Sinninghe Damste J.S."/>
            <person name="Rakitin A.L."/>
            <person name="Ravin N.V."/>
            <person name="Dedysh S.N."/>
        </authorList>
    </citation>
    <scope>NUCLEOTIDE SEQUENCE [LARGE SCALE GENOMIC DNA]</scope>
    <source>
        <strain evidence="4">AF10</strain>
    </source>
</reference>
<sequence>MPKTYGIMQGRLAPPEDNRFQSFPRNSWREEIPRAREAGLDYIEWIHDAYGESANPIFTSEGRAELAALKAKNNIATPALCGDWFMDNPFLRCTPEEREHREQHLHALLPLAAAIGANRMVIPIVDNSRMQSEADKQTILEVLRRALPQAEQANVELHLETDLNSQDFAAFLSHIEHPMLRINWDSGNSSGLGYIAHEEFAAYGPRIGSIHIKDRYRKPEGGIETRPLGTGSADFDDVFQSIRAIDYQGGLTLQVARGTPNEEVPFIKTQIAYVKRYWS</sequence>
<evidence type="ECO:0000313" key="3">
    <source>
        <dbReference type="EMBL" id="RXH56492.1"/>
    </source>
</evidence>
<dbReference type="PANTHER" id="PTHR12110:SF53">
    <property type="entry name" value="BLR5974 PROTEIN"/>
    <property type="match status" value="1"/>
</dbReference>
<dbReference type="InterPro" id="IPR013022">
    <property type="entry name" value="Xyl_isomerase-like_TIM-brl"/>
</dbReference>
<feature type="region of interest" description="Disordered" evidence="1">
    <location>
        <begin position="1"/>
        <end position="23"/>
    </location>
</feature>
<dbReference type="AlphaFoldDB" id="A0A4Q0T152"/>
<evidence type="ECO:0000313" key="4">
    <source>
        <dbReference type="Proteomes" id="UP000289437"/>
    </source>
</evidence>
<dbReference type="OrthoDB" id="9782669at2"/>
<evidence type="ECO:0000259" key="2">
    <source>
        <dbReference type="Pfam" id="PF01261"/>
    </source>
</evidence>
<dbReference type="PANTHER" id="PTHR12110">
    <property type="entry name" value="HYDROXYPYRUVATE ISOMERASE"/>
    <property type="match status" value="1"/>
</dbReference>
<reference evidence="3 4" key="1">
    <citation type="submission" date="2018-11" db="EMBL/GenBank/DDBJ databases">
        <authorList>
            <person name="Mardanov A.V."/>
            <person name="Ravin N.V."/>
            <person name="Dedysh S.N."/>
        </authorList>
    </citation>
    <scope>NUCLEOTIDE SEQUENCE [LARGE SCALE GENOMIC DNA]</scope>
    <source>
        <strain evidence="3 4">AF10</strain>
    </source>
</reference>
<keyword evidence="3" id="KW-0413">Isomerase</keyword>
<dbReference type="Proteomes" id="UP000289437">
    <property type="component" value="Unassembled WGS sequence"/>
</dbReference>
<feature type="domain" description="Xylose isomerase-like TIM barrel" evidence="2">
    <location>
        <begin position="34"/>
        <end position="259"/>
    </location>
</feature>
<accession>A0A4Q0T152</accession>
<dbReference type="GO" id="GO:0016853">
    <property type="term" value="F:isomerase activity"/>
    <property type="evidence" value="ECO:0007669"/>
    <property type="project" value="UniProtKB-KW"/>
</dbReference>
<evidence type="ECO:0000256" key="1">
    <source>
        <dbReference type="SAM" id="MobiDB-lite"/>
    </source>
</evidence>